<dbReference type="Pfam" id="PF02645">
    <property type="entry name" value="DegV"/>
    <property type="match status" value="1"/>
</dbReference>
<dbReference type="GO" id="GO:0008289">
    <property type="term" value="F:lipid binding"/>
    <property type="evidence" value="ECO:0007669"/>
    <property type="project" value="UniProtKB-KW"/>
</dbReference>
<comment type="function">
    <text evidence="1">May bind long-chain fatty acids, such as palmitate, and may play a role in lipid transport or fatty acid metabolism.</text>
</comment>
<accession>A0AAW8YHJ0</accession>
<proteinExistence type="predicted"/>
<dbReference type="PROSITE" id="PS51482">
    <property type="entry name" value="DEGV"/>
    <property type="match status" value="1"/>
</dbReference>
<dbReference type="AlphaFoldDB" id="A0AAW8YHJ0"/>
<protein>
    <submittedName>
        <fullName evidence="3">DegV family protein</fullName>
    </submittedName>
</protein>
<dbReference type="PANTHER" id="PTHR33434">
    <property type="entry name" value="DEGV DOMAIN-CONTAINING PROTEIN DR_1986-RELATED"/>
    <property type="match status" value="1"/>
</dbReference>
<dbReference type="Gene3D" id="3.30.1180.10">
    <property type="match status" value="1"/>
</dbReference>
<name>A0AAW8YHJ0_PEDAC</name>
<dbReference type="PANTHER" id="PTHR33434:SF2">
    <property type="entry name" value="FATTY ACID-BINDING PROTEIN TM_1468"/>
    <property type="match status" value="1"/>
</dbReference>
<dbReference type="NCBIfam" id="TIGR00762">
    <property type="entry name" value="DegV"/>
    <property type="match status" value="1"/>
</dbReference>
<dbReference type="InterPro" id="IPR050270">
    <property type="entry name" value="DegV_domain_contain"/>
</dbReference>
<evidence type="ECO:0000313" key="4">
    <source>
        <dbReference type="Proteomes" id="UP001280897"/>
    </source>
</evidence>
<gene>
    <name evidence="3" type="ORF">R0G89_05725</name>
</gene>
<organism evidence="3 4">
    <name type="scientific">Pediococcus acidilactici</name>
    <dbReference type="NCBI Taxonomy" id="1254"/>
    <lineage>
        <taxon>Bacteria</taxon>
        <taxon>Bacillati</taxon>
        <taxon>Bacillota</taxon>
        <taxon>Bacilli</taxon>
        <taxon>Lactobacillales</taxon>
        <taxon>Lactobacillaceae</taxon>
        <taxon>Pediococcus</taxon>
        <taxon>Pediococcus acidilactici group</taxon>
    </lineage>
</organism>
<dbReference type="RefSeq" id="WP_171030838.1">
    <property type="nucleotide sequence ID" value="NZ_CAKMBA010000002.1"/>
</dbReference>
<dbReference type="InterPro" id="IPR003797">
    <property type="entry name" value="DegV"/>
</dbReference>
<sequence>MKMNQSKTAIVIDSSANLDPAIARKYNITVVNQPIMFGKHVYHENVDIDADEFYRMLKLEKYHPTTSQIPIKEMQRVFAELAAKGYKAALCIGLSGGLSGFINSLSASVPVIKELQVYPYDSGSILAGQSNAAILAANLLDSGVDIHEVLRQLRKYRSQTEVYLAVNNVKELQISGNIASRTSLVSSFFGMRPILTINRQGRLEMVGKERKIKNAMEAISEIFAQQVVDYRHLTVTVVDADDADRSMQWQSELKVQHPGLHVESCPIGPYVGTYTGSKAIGLIWSPKL</sequence>
<reference evidence="3" key="2">
    <citation type="submission" date="2023-10" db="EMBL/GenBank/DDBJ databases">
        <authorList>
            <person name="Khurajog B."/>
        </authorList>
    </citation>
    <scope>NUCLEOTIDE SEQUENCE</scope>
    <source>
        <strain evidence="3">BF9</strain>
    </source>
</reference>
<dbReference type="Proteomes" id="UP001280897">
    <property type="component" value="Unassembled WGS sequence"/>
</dbReference>
<comment type="caution">
    <text evidence="3">The sequence shown here is derived from an EMBL/GenBank/DDBJ whole genome shotgun (WGS) entry which is preliminary data.</text>
</comment>
<evidence type="ECO:0000313" key="3">
    <source>
        <dbReference type="EMBL" id="MDV2621228.1"/>
    </source>
</evidence>
<reference evidence="3" key="1">
    <citation type="journal article" date="2023" name="PeerJ">
        <title>Selection and evaluation of lactic acid bacteria from chicken feces in Thailand as potential probiotics.</title>
        <authorList>
            <person name="Khurajog B."/>
            <person name="Disastra Y."/>
            <person name="Lawwyne L.D."/>
            <person name="Sirichokchatchawan W."/>
            <person name="Niyomtham W."/>
            <person name="Yindee J."/>
            <person name="Hampson D.J."/>
            <person name="Prapasarakul N."/>
        </authorList>
    </citation>
    <scope>NUCLEOTIDE SEQUENCE</scope>
    <source>
        <strain evidence="3">BF9</strain>
    </source>
</reference>
<evidence type="ECO:0000256" key="1">
    <source>
        <dbReference type="ARBA" id="ARBA00003238"/>
    </source>
</evidence>
<dbReference type="EMBL" id="JAWJAV010000003">
    <property type="protein sequence ID" value="MDV2621228.1"/>
    <property type="molecule type" value="Genomic_DNA"/>
</dbReference>
<dbReference type="InterPro" id="IPR043168">
    <property type="entry name" value="DegV_C"/>
</dbReference>
<evidence type="ECO:0000256" key="2">
    <source>
        <dbReference type="ARBA" id="ARBA00023121"/>
    </source>
</evidence>
<dbReference type="Gene3D" id="3.40.50.10170">
    <property type="match status" value="1"/>
</dbReference>
<dbReference type="SUPFAM" id="SSF82549">
    <property type="entry name" value="DAK1/DegV-like"/>
    <property type="match status" value="1"/>
</dbReference>
<keyword evidence="2" id="KW-0446">Lipid-binding</keyword>